<dbReference type="SUPFAM" id="SSF49899">
    <property type="entry name" value="Concanavalin A-like lectins/glucanases"/>
    <property type="match status" value="1"/>
</dbReference>
<feature type="region of interest" description="Disordered" evidence="1">
    <location>
        <begin position="1038"/>
        <end position="1116"/>
    </location>
</feature>
<keyword evidence="2" id="KW-0812">Transmembrane</keyword>
<name>A0A9W7EB15_9STRA</name>
<keyword evidence="5" id="KW-1185">Reference proteome</keyword>
<comment type="caution">
    <text evidence="4">The sequence shown here is derived from an EMBL/GenBank/DDBJ whole genome shotgun (WGS) entry which is preliminary data.</text>
</comment>
<keyword evidence="2" id="KW-1133">Transmembrane helix</keyword>
<evidence type="ECO:0008006" key="6">
    <source>
        <dbReference type="Google" id="ProtNLM"/>
    </source>
</evidence>
<evidence type="ECO:0000256" key="3">
    <source>
        <dbReference type="SAM" id="SignalP"/>
    </source>
</evidence>
<evidence type="ECO:0000256" key="1">
    <source>
        <dbReference type="SAM" id="MobiDB-lite"/>
    </source>
</evidence>
<evidence type="ECO:0000313" key="5">
    <source>
        <dbReference type="Proteomes" id="UP001165085"/>
    </source>
</evidence>
<accession>A0A9W7EB15</accession>
<feature type="transmembrane region" description="Helical" evidence="2">
    <location>
        <begin position="926"/>
        <end position="945"/>
    </location>
</feature>
<organism evidence="4 5">
    <name type="scientific">Triparma strigata</name>
    <dbReference type="NCBI Taxonomy" id="1606541"/>
    <lineage>
        <taxon>Eukaryota</taxon>
        <taxon>Sar</taxon>
        <taxon>Stramenopiles</taxon>
        <taxon>Ochrophyta</taxon>
        <taxon>Bolidophyceae</taxon>
        <taxon>Parmales</taxon>
        <taxon>Triparmaceae</taxon>
        <taxon>Triparma</taxon>
    </lineage>
</organism>
<gene>
    <name evidence="4" type="ORF">TrST_g4474</name>
</gene>
<evidence type="ECO:0000256" key="2">
    <source>
        <dbReference type="SAM" id="Phobius"/>
    </source>
</evidence>
<feature type="compositionally biased region" description="Polar residues" evidence="1">
    <location>
        <begin position="1053"/>
        <end position="1070"/>
    </location>
</feature>
<dbReference type="AlphaFoldDB" id="A0A9W7EB15"/>
<evidence type="ECO:0000313" key="4">
    <source>
        <dbReference type="EMBL" id="GMH69538.1"/>
    </source>
</evidence>
<dbReference type="OrthoDB" id="194956at2759"/>
<proteinExistence type="predicted"/>
<dbReference type="Gene3D" id="2.60.120.200">
    <property type="match status" value="1"/>
</dbReference>
<dbReference type="Proteomes" id="UP001165085">
    <property type="component" value="Unassembled WGS sequence"/>
</dbReference>
<feature type="chain" id="PRO_5040973798" description="Cadherin domain-containing protein" evidence="3">
    <location>
        <begin position="21"/>
        <end position="1154"/>
    </location>
</feature>
<keyword evidence="3" id="KW-0732">Signal</keyword>
<reference evidence="5" key="1">
    <citation type="journal article" date="2023" name="Commun. Biol.">
        <title>Genome analysis of Parmales, the sister group of diatoms, reveals the evolutionary specialization of diatoms from phago-mixotrophs to photoautotrophs.</title>
        <authorList>
            <person name="Ban H."/>
            <person name="Sato S."/>
            <person name="Yoshikawa S."/>
            <person name="Yamada K."/>
            <person name="Nakamura Y."/>
            <person name="Ichinomiya M."/>
            <person name="Sato N."/>
            <person name="Blanc-Mathieu R."/>
            <person name="Endo H."/>
            <person name="Kuwata A."/>
            <person name="Ogata H."/>
        </authorList>
    </citation>
    <scope>NUCLEOTIDE SEQUENCE [LARGE SCALE GENOMIC DNA]</scope>
    <source>
        <strain evidence="5">NIES 3701</strain>
    </source>
</reference>
<feature type="compositionally biased region" description="Pro residues" evidence="1">
    <location>
        <begin position="1085"/>
        <end position="1108"/>
    </location>
</feature>
<feature type="signal peptide" evidence="3">
    <location>
        <begin position="1"/>
        <end position="20"/>
    </location>
</feature>
<dbReference type="EMBL" id="BRXY01000133">
    <property type="protein sequence ID" value="GMH69538.1"/>
    <property type="molecule type" value="Genomic_DNA"/>
</dbReference>
<sequence length="1154" mass="124106">MQALLLLTLCLGVLPEVVRAGRSGATTGEVLLYEFAQSQCAAGEFTNGAAGSQPALTLTRDTSLTSCITGAVGVSSSEETSNVGPRVRSPATWSDVLDKLKISNEMTIEMWIKPFDATASGLVEEIFTVASESYESNWVADSCSTHDSGNGWYDLKVEQDGSQLFVKWAGQTVEKTSLTVQKKPCKSYIPTINIPTDGDGNLIPFHFAMTFGQTATEFASQGVQKVYINGADVANPLVDRSDQNFTPNDSFHADYHLDFFSSEFLHHDSSSTNFRPWPGNLYLFAMYDKVLTPSEVVANYNAKLGNSLPTVTATTITINEEAEVSSGGHYPNPDWYGSAPPVSDLASFDLTSQVSDADVDTVDYPNYDGSAAAPTLWVGSLPGFGNLYQNDGTEITATDTQIVSNTLKFRPVLNSNGASVDTFQVYAKDGTTSEPSVGLTTITMDVTAVNDPPIPTNEVREAAVLVGVLTTSIFDLAGSDVDDVGLTGGYISAFPAHGELYAIESDGTTFGAQYTSAAADSDGDVQVGLKVGYKFTGDESAPSATGFLTNDQFTFKLYDAATTKSKTATTSFEVFTSLEATPVSADTFSCTEEELSDVVLKGNDQSTENRNLRYRIDSLPSHGQLFDPVDTTTPLAIGDIVTAEDVHDGSAYPGVTIKYKGEADYFNYPTVMYNTSTVNGGSAFESFTYNAVVASATSAKSLPATQQIKVVNVNDETELTGPSGEIAIYALNAPQRAARTEFCAIEANAEHVRCTTNEVAQITSVYANEVDKDVDRVVVHIYTDKQNGRFSLNNDVLGLADFVSCNIPKISTGRTWTCKGDGSSDAEMKFLAQPSDLNRLLHGFEYENFVQDSWENITIVVYDGIGNDEGCQPEAEHTNAGSIRSGCFITNVTITMRVTEYDPESVTDPTDVCGWLPNCMQLPYQVMLGMFGAVLIMLCCICSCIKRKCRRRSARKKEAREAKKKAKLEMPEIAGRDLEEGVRDNRGGGALHGNGFKDIASKGLGMAEGGLNKAKKTGLGGPAVGIALKGVKMAEKKLNSGGAARRGSKETLIPSNSPSKKNPIRQQSGMSEKDEEVAKLTDPDALPPPPALLGPPSSPKRSKPPPPPLKKKTSSKILAWLGYRDSGTGEMYYENTEDGRVTWTEPKEGFKPQD</sequence>
<protein>
    <recommendedName>
        <fullName evidence="6">Cadherin domain-containing protein</fullName>
    </recommendedName>
</protein>
<dbReference type="InterPro" id="IPR013320">
    <property type="entry name" value="ConA-like_dom_sf"/>
</dbReference>
<keyword evidence="2" id="KW-0472">Membrane</keyword>